<organism evidence="2 3">
    <name type="scientific">Aromatoleum bremense</name>
    <dbReference type="NCBI Taxonomy" id="76115"/>
    <lineage>
        <taxon>Bacteria</taxon>
        <taxon>Pseudomonadati</taxon>
        <taxon>Pseudomonadota</taxon>
        <taxon>Betaproteobacteria</taxon>
        <taxon>Rhodocyclales</taxon>
        <taxon>Rhodocyclaceae</taxon>
        <taxon>Aromatoleum</taxon>
    </lineage>
</organism>
<keyword evidence="3" id="KW-1185">Reference proteome</keyword>
<evidence type="ECO:0000313" key="2">
    <source>
        <dbReference type="EMBL" id="NMG16607.1"/>
    </source>
</evidence>
<comment type="caution">
    <text evidence="2">The sequence shown here is derived from an EMBL/GenBank/DDBJ whole genome shotgun (WGS) entry which is preliminary data.</text>
</comment>
<evidence type="ECO:0000256" key="1">
    <source>
        <dbReference type="SAM" id="MobiDB-lite"/>
    </source>
</evidence>
<accession>A0ABX1NYW0</accession>
<gene>
    <name evidence="2" type="ORF">GPA24_13835</name>
</gene>
<dbReference type="Proteomes" id="UP000633943">
    <property type="component" value="Unassembled WGS sequence"/>
</dbReference>
<protein>
    <submittedName>
        <fullName evidence="2">Uncharacterized protein</fullName>
    </submittedName>
</protein>
<reference evidence="2 3" key="1">
    <citation type="submission" date="2019-12" db="EMBL/GenBank/DDBJ databases">
        <title>Comparative genomics gives insights into the taxonomy of the Azoarcus-Aromatoleum group and reveals separate origins of nif in the plant-associated Azoarcus and non-plant-associated Aromatoleum sub-groups.</title>
        <authorList>
            <person name="Lafos M."/>
            <person name="Maluk M."/>
            <person name="Batista M."/>
            <person name="Junghare M."/>
            <person name="Carmona M."/>
            <person name="Faoro H."/>
            <person name="Cruz L.M."/>
            <person name="Battistoni F."/>
            <person name="De Souza E."/>
            <person name="Pedrosa F."/>
            <person name="Chen W.-M."/>
            <person name="Poole P.S."/>
            <person name="Dixon R.A."/>
            <person name="James E.K."/>
        </authorList>
    </citation>
    <scope>NUCLEOTIDE SEQUENCE [LARGE SCALE GENOMIC DNA]</scope>
    <source>
        <strain evidence="2 3">PbN1</strain>
    </source>
</reference>
<dbReference type="EMBL" id="WTVP01000041">
    <property type="protein sequence ID" value="NMG16607.1"/>
    <property type="molecule type" value="Genomic_DNA"/>
</dbReference>
<feature type="compositionally biased region" description="Basic and acidic residues" evidence="1">
    <location>
        <begin position="141"/>
        <end position="154"/>
    </location>
</feature>
<feature type="region of interest" description="Disordered" evidence="1">
    <location>
        <begin position="124"/>
        <end position="168"/>
    </location>
</feature>
<sequence>MHPVHDVDALLLLALALSSKRRPAELAEIMAAADLIQGAIPSETKLGEAFHRLSTHGLIGEVDGRFTLTPDAQKIMAGQPRKAETAERIFNVREKLSAYEPAGKHAPIVLTEEQLAQAILAHRSAGQDAGKNMLVPKPKPKTADDDDKRPDKRPGQWRRPFASRKRKA</sequence>
<evidence type="ECO:0000313" key="3">
    <source>
        <dbReference type="Proteomes" id="UP000633943"/>
    </source>
</evidence>
<proteinExistence type="predicted"/>
<name>A0ABX1NYW0_9RHOO</name>